<sequence>MDIDYTKDPVTSATTRPEFFETPGLDRLYAMLVGLTEQFAVSLERHDTLKQILIAKGLVTKEEIAQYTPSQDVIQQRQAAHEQLVNAILKPIEEELLGLDRQ</sequence>
<reference evidence="1 2" key="1">
    <citation type="submission" date="2018-08" db="EMBL/GenBank/DDBJ databases">
        <title>Parvularcula sp. SM1705, isolated from surface water of the South Sea China.</title>
        <authorList>
            <person name="Sun L."/>
        </authorList>
    </citation>
    <scope>NUCLEOTIDE SEQUENCE [LARGE SCALE GENOMIC DNA]</scope>
    <source>
        <strain evidence="1 2">SM1705</strain>
    </source>
</reference>
<accession>A0A371RI16</accession>
<dbReference type="OrthoDB" id="467106at2"/>
<evidence type="ECO:0000313" key="2">
    <source>
        <dbReference type="Proteomes" id="UP000264589"/>
    </source>
</evidence>
<dbReference type="RefSeq" id="WP_116391738.1">
    <property type="nucleotide sequence ID" value="NZ_QUQO01000001.1"/>
</dbReference>
<keyword evidence="2" id="KW-1185">Reference proteome</keyword>
<dbReference type="AlphaFoldDB" id="A0A371RI16"/>
<name>A0A371RI16_9PROT</name>
<gene>
    <name evidence="1" type="ORF">DX908_07480</name>
</gene>
<comment type="caution">
    <text evidence="1">The sequence shown here is derived from an EMBL/GenBank/DDBJ whole genome shotgun (WGS) entry which is preliminary data.</text>
</comment>
<dbReference type="InParanoid" id="A0A371RI16"/>
<protein>
    <submittedName>
        <fullName evidence="1">Uncharacterized protein</fullName>
    </submittedName>
</protein>
<organism evidence="1 2">
    <name type="scientific">Parvularcula marina</name>
    <dbReference type="NCBI Taxonomy" id="2292771"/>
    <lineage>
        <taxon>Bacteria</taxon>
        <taxon>Pseudomonadati</taxon>
        <taxon>Pseudomonadota</taxon>
        <taxon>Alphaproteobacteria</taxon>
        <taxon>Parvularculales</taxon>
        <taxon>Parvularculaceae</taxon>
        <taxon>Parvularcula</taxon>
    </lineage>
</organism>
<dbReference type="EMBL" id="QUQO01000001">
    <property type="protein sequence ID" value="RFB05107.1"/>
    <property type="molecule type" value="Genomic_DNA"/>
</dbReference>
<dbReference type="Proteomes" id="UP000264589">
    <property type="component" value="Unassembled WGS sequence"/>
</dbReference>
<proteinExistence type="predicted"/>
<evidence type="ECO:0000313" key="1">
    <source>
        <dbReference type="EMBL" id="RFB05107.1"/>
    </source>
</evidence>